<accession>A0A1S1NE80</accession>
<dbReference type="EMBL" id="MNAN01000007">
    <property type="protein sequence ID" value="OHU97915.1"/>
    <property type="molecule type" value="Genomic_DNA"/>
</dbReference>
<evidence type="ECO:0000256" key="1">
    <source>
        <dbReference type="ARBA" id="ARBA00009437"/>
    </source>
</evidence>
<dbReference type="PANTHER" id="PTHR30537">
    <property type="entry name" value="HTH-TYPE TRANSCRIPTIONAL REGULATOR"/>
    <property type="match status" value="1"/>
</dbReference>
<evidence type="ECO:0000259" key="5">
    <source>
        <dbReference type="PROSITE" id="PS50931"/>
    </source>
</evidence>
<dbReference type="InterPro" id="IPR036390">
    <property type="entry name" value="WH_DNA-bd_sf"/>
</dbReference>
<dbReference type="CDD" id="cd08422">
    <property type="entry name" value="PBP2_CrgA_like"/>
    <property type="match status" value="1"/>
</dbReference>
<dbReference type="PRINTS" id="PR00039">
    <property type="entry name" value="HTHLYSR"/>
</dbReference>
<reference evidence="6 7" key="1">
    <citation type="submission" date="2016-10" db="EMBL/GenBank/DDBJ databases">
        <title>Pseudoalteromonas amylolytica sp. nov., isolated from the surface seawater.</title>
        <authorList>
            <person name="Wu Y.-H."/>
            <person name="Cheng H."/>
            <person name="Jin X.-B."/>
            <person name="Wang C.-S."/>
            <person name="Xu X.-W."/>
        </authorList>
    </citation>
    <scope>NUCLEOTIDE SEQUENCE [LARGE SCALE GENOMIC DNA]</scope>
    <source>
        <strain evidence="6 7">JCM 12483</strain>
    </source>
</reference>
<dbReference type="Gene3D" id="3.40.190.290">
    <property type="match status" value="1"/>
</dbReference>
<evidence type="ECO:0000256" key="3">
    <source>
        <dbReference type="ARBA" id="ARBA00023125"/>
    </source>
</evidence>
<dbReference type="Proteomes" id="UP000180253">
    <property type="component" value="Unassembled WGS sequence"/>
</dbReference>
<dbReference type="GO" id="GO:0003700">
    <property type="term" value="F:DNA-binding transcription factor activity"/>
    <property type="evidence" value="ECO:0007669"/>
    <property type="project" value="InterPro"/>
</dbReference>
<dbReference type="Gene3D" id="1.10.10.10">
    <property type="entry name" value="Winged helix-like DNA-binding domain superfamily/Winged helix DNA-binding domain"/>
    <property type="match status" value="1"/>
</dbReference>
<comment type="caution">
    <text evidence="6">The sequence shown here is derived from an EMBL/GenBank/DDBJ whole genome shotgun (WGS) entry which is preliminary data.</text>
</comment>
<keyword evidence="7" id="KW-1185">Reference proteome</keyword>
<dbReference type="AlphaFoldDB" id="A0A1S1NE80"/>
<keyword evidence="3" id="KW-0238">DNA-binding</keyword>
<dbReference type="FunFam" id="1.10.10.10:FF:000001">
    <property type="entry name" value="LysR family transcriptional regulator"/>
    <property type="match status" value="1"/>
</dbReference>
<dbReference type="InterPro" id="IPR058163">
    <property type="entry name" value="LysR-type_TF_proteobact-type"/>
</dbReference>
<evidence type="ECO:0000256" key="4">
    <source>
        <dbReference type="ARBA" id="ARBA00023163"/>
    </source>
</evidence>
<dbReference type="STRING" id="327939.BIW53_00640"/>
<evidence type="ECO:0000313" key="7">
    <source>
        <dbReference type="Proteomes" id="UP000180253"/>
    </source>
</evidence>
<dbReference type="Pfam" id="PF03466">
    <property type="entry name" value="LysR_substrate"/>
    <property type="match status" value="1"/>
</dbReference>
<sequence>MDWLSAAKSFTLIAQYGSFTQAAEKLNISSSAISKRIDWLEKQMGLSLLIRTTRQVKLSEAGHLLLPKAQALIAQFDHILEHSQEVNKTPSGTLKIAATLAVGNSILMPSIQTFLSQYPDITIQLNVLAPGALPDLHHDLVITRHYDEFDSVAHKGTCLLDYQMKLFAAPSYLRRHSVINNVNDLAGHKMLLSNYYHKKGHIVLSDDSIFTFDHCNFVSDHLDAMLEAAEQGMGLMFISASYIHKQLHEGTLVPVLPQVKSANKQLWAYYPNSAFIPIKTRLFIDHLKQQLATQQT</sequence>
<dbReference type="GO" id="GO:0003677">
    <property type="term" value="F:DNA binding"/>
    <property type="evidence" value="ECO:0007669"/>
    <property type="project" value="UniProtKB-KW"/>
</dbReference>
<feature type="domain" description="HTH lysR-type" evidence="5">
    <location>
        <begin position="1"/>
        <end position="59"/>
    </location>
</feature>
<dbReference type="InterPro" id="IPR005119">
    <property type="entry name" value="LysR_subst-bd"/>
</dbReference>
<dbReference type="RefSeq" id="WP_070989643.1">
    <property type="nucleotide sequence ID" value="NZ_CBCSHD010000017.1"/>
</dbReference>
<evidence type="ECO:0000256" key="2">
    <source>
        <dbReference type="ARBA" id="ARBA00023015"/>
    </source>
</evidence>
<comment type="similarity">
    <text evidence="1">Belongs to the LysR transcriptional regulatory family.</text>
</comment>
<name>A0A1S1NE80_9GAMM</name>
<dbReference type="OrthoDB" id="6706085at2"/>
<dbReference type="InterPro" id="IPR036388">
    <property type="entry name" value="WH-like_DNA-bd_sf"/>
</dbReference>
<gene>
    <name evidence="6" type="ORF">BIW53_00640</name>
</gene>
<proteinExistence type="inferred from homology"/>
<protein>
    <submittedName>
        <fullName evidence="6">LysR family transcriptional regulator</fullName>
    </submittedName>
</protein>
<keyword evidence="4" id="KW-0804">Transcription</keyword>
<dbReference type="SUPFAM" id="SSF46785">
    <property type="entry name" value="Winged helix' DNA-binding domain"/>
    <property type="match status" value="1"/>
</dbReference>
<dbReference type="PANTHER" id="PTHR30537:SF5">
    <property type="entry name" value="HTH-TYPE TRANSCRIPTIONAL ACTIVATOR TTDR-RELATED"/>
    <property type="match status" value="1"/>
</dbReference>
<keyword evidence="2" id="KW-0805">Transcription regulation</keyword>
<evidence type="ECO:0000313" key="6">
    <source>
        <dbReference type="EMBL" id="OHU97915.1"/>
    </source>
</evidence>
<organism evidence="6 7">
    <name type="scientific">Pseudoalteromonas byunsanensis</name>
    <dbReference type="NCBI Taxonomy" id="327939"/>
    <lineage>
        <taxon>Bacteria</taxon>
        <taxon>Pseudomonadati</taxon>
        <taxon>Pseudomonadota</taxon>
        <taxon>Gammaproteobacteria</taxon>
        <taxon>Alteromonadales</taxon>
        <taxon>Pseudoalteromonadaceae</taxon>
        <taxon>Pseudoalteromonas</taxon>
    </lineage>
</organism>
<dbReference type="InterPro" id="IPR000847">
    <property type="entry name" value="LysR_HTH_N"/>
</dbReference>
<dbReference type="Pfam" id="PF00126">
    <property type="entry name" value="HTH_1"/>
    <property type="match status" value="1"/>
</dbReference>
<dbReference type="SUPFAM" id="SSF53850">
    <property type="entry name" value="Periplasmic binding protein-like II"/>
    <property type="match status" value="1"/>
</dbReference>
<dbReference type="PROSITE" id="PS50931">
    <property type="entry name" value="HTH_LYSR"/>
    <property type="match status" value="1"/>
</dbReference>